<reference evidence="1" key="1">
    <citation type="submission" date="2023-07" db="EMBL/GenBank/DDBJ databases">
        <title>Black Yeasts Isolated from many extreme environments.</title>
        <authorList>
            <person name="Coleine C."/>
            <person name="Stajich J.E."/>
            <person name="Selbmann L."/>
        </authorList>
    </citation>
    <scope>NUCLEOTIDE SEQUENCE</scope>
    <source>
        <strain evidence="1">CCFEE 5714</strain>
    </source>
</reference>
<keyword evidence="2" id="KW-1185">Reference proteome</keyword>
<dbReference type="EMBL" id="JAUTXU010000013">
    <property type="protein sequence ID" value="KAK3722457.1"/>
    <property type="molecule type" value="Genomic_DNA"/>
</dbReference>
<gene>
    <name evidence="1" type="ORF">LTR37_002449</name>
</gene>
<evidence type="ECO:0000313" key="1">
    <source>
        <dbReference type="EMBL" id="KAK3722457.1"/>
    </source>
</evidence>
<sequence>MARSSHRDGQALRIIQYLGLVFLPLSLCTSVFGMGFFSTNFDPRDPSKPLFSVADCWWWFLAFAVPFTIVVLVIAWCSTGWTTAKEEERRRSDMTDLEKMLSYEMTVTDKLDSDTAPQEP</sequence>
<dbReference type="Proteomes" id="UP001281147">
    <property type="component" value="Unassembled WGS sequence"/>
</dbReference>
<protein>
    <submittedName>
        <fullName evidence="1">Uncharacterized protein</fullName>
    </submittedName>
</protein>
<accession>A0ACC3NT24</accession>
<comment type="caution">
    <text evidence="1">The sequence shown here is derived from an EMBL/GenBank/DDBJ whole genome shotgun (WGS) entry which is preliminary data.</text>
</comment>
<proteinExistence type="predicted"/>
<name>A0ACC3NT24_9PEZI</name>
<evidence type="ECO:0000313" key="2">
    <source>
        <dbReference type="Proteomes" id="UP001281147"/>
    </source>
</evidence>
<organism evidence="1 2">
    <name type="scientific">Vermiconidia calcicola</name>
    <dbReference type="NCBI Taxonomy" id="1690605"/>
    <lineage>
        <taxon>Eukaryota</taxon>
        <taxon>Fungi</taxon>
        <taxon>Dikarya</taxon>
        <taxon>Ascomycota</taxon>
        <taxon>Pezizomycotina</taxon>
        <taxon>Dothideomycetes</taxon>
        <taxon>Dothideomycetidae</taxon>
        <taxon>Mycosphaerellales</taxon>
        <taxon>Extremaceae</taxon>
        <taxon>Vermiconidia</taxon>
    </lineage>
</organism>